<comment type="caution">
    <text evidence="2">The sequence shown here is derived from an EMBL/GenBank/DDBJ whole genome shotgun (WGS) entry which is preliminary data.</text>
</comment>
<name>A0A5N0DMT6_9NOCA</name>
<dbReference type="GO" id="GO:0016818">
    <property type="term" value="F:hydrolase activity, acting on acid anhydrides, in phosphorus-containing anhydrides"/>
    <property type="evidence" value="ECO:0007669"/>
    <property type="project" value="InterPro"/>
</dbReference>
<dbReference type="InterPro" id="IPR027417">
    <property type="entry name" value="P-loop_NTPase"/>
</dbReference>
<evidence type="ECO:0000313" key="2">
    <source>
        <dbReference type="EMBL" id="KAA8877354.1"/>
    </source>
</evidence>
<dbReference type="GO" id="GO:0004386">
    <property type="term" value="F:helicase activity"/>
    <property type="evidence" value="ECO:0007669"/>
    <property type="project" value="InterPro"/>
</dbReference>
<proteinExistence type="predicted"/>
<dbReference type="SMART" id="SM00491">
    <property type="entry name" value="HELICc2"/>
    <property type="match status" value="1"/>
</dbReference>
<gene>
    <name evidence="2" type="ORF">F3087_44915</name>
</gene>
<dbReference type="GO" id="GO:0003676">
    <property type="term" value="F:nucleic acid binding"/>
    <property type="evidence" value="ECO:0007669"/>
    <property type="project" value="InterPro"/>
</dbReference>
<evidence type="ECO:0000259" key="1">
    <source>
        <dbReference type="SMART" id="SM00491"/>
    </source>
</evidence>
<dbReference type="GO" id="GO:0005524">
    <property type="term" value="F:ATP binding"/>
    <property type="evidence" value="ECO:0007669"/>
    <property type="project" value="InterPro"/>
</dbReference>
<feature type="domain" description="ATP-dependent helicase C-terminal" evidence="1">
    <location>
        <begin position="341"/>
        <end position="449"/>
    </location>
</feature>
<reference evidence="2 3" key="1">
    <citation type="submission" date="2019-09" db="EMBL/GenBank/DDBJ databases">
        <authorList>
            <person name="Wang X."/>
        </authorList>
    </citation>
    <scope>NUCLEOTIDE SEQUENCE [LARGE SCALE GENOMIC DNA]</scope>
    <source>
        <strain evidence="2 3">CICC 11023</strain>
    </source>
</reference>
<dbReference type="GO" id="GO:0006139">
    <property type="term" value="P:nucleobase-containing compound metabolic process"/>
    <property type="evidence" value="ECO:0007669"/>
    <property type="project" value="InterPro"/>
</dbReference>
<dbReference type="Proteomes" id="UP000323876">
    <property type="component" value="Unassembled WGS sequence"/>
</dbReference>
<dbReference type="OrthoDB" id="366844at2"/>
<dbReference type="Gene3D" id="3.40.50.300">
    <property type="entry name" value="P-loop containing nucleotide triphosphate hydrolases"/>
    <property type="match status" value="2"/>
</dbReference>
<dbReference type="SUPFAM" id="SSF52540">
    <property type="entry name" value="P-loop containing nucleoside triphosphate hydrolases"/>
    <property type="match status" value="1"/>
</dbReference>
<dbReference type="EMBL" id="VXLC01000051">
    <property type="protein sequence ID" value="KAA8877354.1"/>
    <property type="molecule type" value="Genomic_DNA"/>
</dbReference>
<accession>A0A5N0DMT6</accession>
<dbReference type="InterPro" id="IPR006555">
    <property type="entry name" value="ATP-dep_Helicase_C"/>
</dbReference>
<keyword evidence="3" id="KW-1185">Reference proteome</keyword>
<organism evidence="2 3">
    <name type="scientific">Nocardia colli</name>
    <dbReference type="NCBI Taxonomy" id="2545717"/>
    <lineage>
        <taxon>Bacteria</taxon>
        <taxon>Bacillati</taxon>
        <taxon>Actinomycetota</taxon>
        <taxon>Actinomycetes</taxon>
        <taxon>Mycobacteriales</taxon>
        <taxon>Nocardiaceae</taxon>
        <taxon>Nocardia</taxon>
    </lineage>
</organism>
<dbReference type="Pfam" id="PF13307">
    <property type="entry name" value="Helicase_C_2"/>
    <property type="match status" value="1"/>
</dbReference>
<protein>
    <recommendedName>
        <fullName evidence="1">ATP-dependent helicase C-terminal domain-containing protein</fullName>
    </recommendedName>
</protein>
<evidence type="ECO:0000313" key="3">
    <source>
        <dbReference type="Proteomes" id="UP000323876"/>
    </source>
</evidence>
<dbReference type="AlphaFoldDB" id="A0A5N0DMT6"/>
<sequence>MPGYGYLRDVQAQVLTGWHARRTERDLVIKVNTGGGKTIDGLVILQSYLNEGLGPALYVTPGGGYMETQLLDEAHNLGIAVVTDPDDAKYLRSEAIAVVNTHKLFNGRTVFSEKRVSAPMAPIGSVVIDDAHAALSTLHQTLSLSIPSSSNVFIPVIDLFEEDLKQQSADSLADIREGNYESALLSVPFWAIRHKADRLRELLRSEATKYGSSLYWPWPAVQEVLAICRIVITSREIAITPPCPPIGHVTAFSQAKRRIYLTATLSDDSVLVTDFGALPESVAKPITPLTAGDIGERMILAPQEINPAVSGDEIRKEVAALSRSYNTVVVVPSAPSRSRWAAYADEAPTTNEQIVAVVKRMKSGVHVGLVVLTNRYDGIDLPQDACRVLVLDGLPGSFSGDERLQSLLTSRESGVDDRQVQRIEQGIGRGVRSNEDHCVVILIGPRLAKLTIDPRTLKRFSPATQAQLELSRTVTTSMGAKPIGEIMDTAKQALSRDSDWVRLAKSKLHGIAPQPGFVSQFAAPLRHAFDAAVMGGFVTAAKLLADAVEAEDDVKLKGWLRQQHAIYLDQIDPSQAQDVLRVARTENTHTLRPLSALTIRTIATSDDQADTCARRLTTMFASGSSAIRLGFEEMLDDLKFDPARTEEFEAALLQLGLVLGFESQRPENEIGEGPDNLWSLGEGQYWVIEAKSGATSTKIGKRDAAQLAVAELWFKKRYADTCTGLPVMIHPANTLYKDATAPVGAKALTEAGLKQLTDNVRAFSVSVAVVDRTRSEVIGRLLADHKLNANDLASYLAPIRG</sequence>